<dbReference type="PROSITE" id="PS50228">
    <property type="entry name" value="SUEL_LECTIN"/>
    <property type="match status" value="1"/>
</dbReference>
<dbReference type="InterPro" id="IPR052065">
    <property type="entry name" value="Compl_asym_regulator"/>
</dbReference>
<accession>A0ABM4BWY6</accession>
<gene>
    <name evidence="6" type="primary">LOC136080673</name>
</gene>
<keyword evidence="5" id="KW-1185">Reference proteome</keyword>
<dbReference type="SMART" id="SM00209">
    <property type="entry name" value="TSP1"/>
    <property type="match status" value="11"/>
</dbReference>
<evidence type="ECO:0000313" key="6">
    <source>
        <dbReference type="RefSeq" id="XP_065653688.1"/>
    </source>
</evidence>
<keyword evidence="3" id="KW-0732">Signal</keyword>
<dbReference type="SUPFAM" id="SSF82895">
    <property type="entry name" value="TSP-1 type 1 repeat"/>
    <property type="match status" value="6"/>
</dbReference>
<dbReference type="InterPro" id="IPR036383">
    <property type="entry name" value="TSP1_rpt_sf"/>
</dbReference>
<dbReference type="Pfam" id="PF02140">
    <property type="entry name" value="SUEL_Lectin"/>
    <property type="match status" value="1"/>
</dbReference>
<organism evidence="5 6">
    <name type="scientific">Hydra vulgaris</name>
    <name type="common">Hydra</name>
    <name type="synonym">Hydra attenuata</name>
    <dbReference type="NCBI Taxonomy" id="6087"/>
    <lineage>
        <taxon>Eukaryota</taxon>
        <taxon>Metazoa</taxon>
        <taxon>Cnidaria</taxon>
        <taxon>Hydrozoa</taxon>
        <taxon>Hydroidolina</taxon>
        <taxon>Anthoathecata</taxon>
        <taxon>Aplanulata</taxon>
        <taxon>Hydridae</taxon>
        <taxon>Hydra</taxon>
    </lineage>
</organism>
<keyword evidence="2" id="KW-1015">Disulfide bond</keyword>
<dbReference type="RefSeq" id="XP_065653688.1">
    <property type="nucleotide sequence ID" value="XM_065797616.1"/>
</dbReference>
<dbReference type="PROSITE" id="PS50092">
    <property type="entry name" value="TSP1"/>
    <property type="match status" value="5"/>
</dbReference>
<proteinExistence type="predicted"/>
<reference evidence="6" key="1">
    <citation type="submission" date="2025-08" db="UniProtKB">
        <authorList>
            <consortium name="RefSeq"/>
        </authorList>
    </citation>
    <scope>IDENTIFICATION</scope>
</reference>
<dbReference type="InterPro" id="IPR043159">
    <property type="entry name" value="Lectin_gal-bd_sf"/>
</dbReference>
<dbReference type="CDD" id="cd22827">
    <property type="entry name" value="Gal_Rha_Lectin_SUL-I-like"/>
    <property type="match status" value="1"/>
</dbReference>
<dbReference type="GeneID" id="136080673"/>
<evidence type="ECO:0000259" key="4">
    <source>
        <dbReference type="PROSITE" id="PS50228"/>
    </source>
</evidence>
<dbReference type="Pfam" id="PF00090">
    <property type="entry name" value="TSP_1"/>
    <property type="match status" value="6"/>
</dbReference>
<name>A0ABM4BWY6_HYDVU</name>
<dbReference type="InterPro" id="IPR000922">
    <property type="entry name" value="Lectin_gal-bd_dom"/>
</dbReference>
<evidence type="ECO:0000256" key="2">
    <source>
        <dbReference type="ARBA" id="ARBA00023157"/>
    </source>
</evidence>
<keyword evidence="1" id="KW-0677">Repeat</keyword>
<dbReference type="PANTHER" id="PTHR22906">
    <property type="entry name" value="PROPERDIN"/>
    <property type="match status" value="1"/>
</dbReference>
<evidence type="ECO:0000256" key="3">
    <source>
        <dbReference type="SAM" id="SignalP"/>
    </source>
</evidence>
<feature type="chain" id="PRO_5045631050" evidence="3">
    <location>
        <begin position="21"/>
        <end position="871"/>
    </location>
</feature>
<dbReference type="Gene3D" id="2.60.120.740">
    <property type="match status" value="1"/>
</dbReference>
<dbReference type="PRINTS" id="PR01705">
    <property type="entry name" value="TSP1REPEAT"/>
</dbReference>
<dbReference type="PANTHER" id="PTHR22906:SF21">
    <property type="entry name" value="SEMA DOMAIN-CONTAINING PROTEIN"/>
    <property type="match status" value="1"/>
</dbReference>
<evidence type="ECO:0000313" key="5">
    <source>
        <dbReference type="Proteomes" id="UP001652625"/>
    </source>
</evidence>
<dbReference type="Gene3D" id="2.20.100.10">
    <property type="entry name" value="Thrombospondin type-1 (TSP1) repeat"/>
    <property type="match status" value="5"/>
</dbReference>
<feature type="domain" description="SUEL-type lectin" evidence="4">
    <location>
        <begin position="121"/>
        <end position="214"/>
    </location>
</feature>
<protein>
    <submittedName>
        <fullName evidence="6">A disintegrin and metalloproteinase with thrombospondin motifs adt-1-like isoform X1</fullName>
    </submittedName>
</protein>
<sequence length="871" mass="98820">MNILDFFILASSIIAQSSHGYWAITSKIQVKTSLKTSSVGLPKQNSYWTPTSSIKFNTTLKTSSVGFSKQNSYLTPTSSIKFKTTLKISSTVLPSSKNLGSTTPTTQNYTLQKCLPITITICEGYSNTIQCPVNSLIEIQSAIYGRNSRSICPSSYNQKSATQLNNCTFSKNVTGIVQKWCNNYNSCLIQSNNGQFNDPCRGIYKYTVVTYSCLLQAAWLQWSDWASCNVSYGFINRTRECNASIGATWCCGNNFEVKPCFVYWELWSNWSVCNASFGSGFMNRTRQCNATNVNDKCSGNNLELAECFAAWTQWNPWSNCNLTDGVISRTRLCNSSIGSVWCLGSNYEAQECYANWGTWSTWSICDILHGVRYANRTRDCMLLNTQQDCPGQNLEKIECLASWTQWSDWSICNSFNGNGFVNRSRDCYPIKNLTSCPGEASEAKQCYAFWEQWSYWSFCYDSFEIINRTRMCSVLNTNKTCYGDNSETKLCFFFWTEWSNWTSCDDSRLMSRTRQCNVSDSDFSCKGFAQEQEECSATWGQWSNWSNCYNNMFMKRTRECYVSNHIESCLGESSDIKQCFVFWTEWSIWTSCSDSELISRTRQCNNSDSDFSCDGFANEERKCSESSCEITFSAGLNESNIIEFCSCNNSECFAKWAVWSEFSTSCGVGYRRSYLISETKIGSVFRDQSCDLGNCPVDGMWGTWSDSKCVNSCGSEVKTYERNCDKPYPLFYGRDCIGLSAYINSCEDNTICPVNGKWSLWSSWSACSQPCNGGVKSRFRSCSNPTPKYGGLNCNGKNKKIHKCNLQKCQSRYVNLAIDFLDEDFINSYIMLSDGRSNLKDRIIQAITKLYSDRKVNASFSIVLHSIKEQP</sequence>
<dbReference type="Proteomes" id="UP001652625">
    <property type="component" value="Chromosome 05"/>
</dbReference>
<evidence type="ECO:0000256" key="1">
    <source>
        <dbReference type="ARBA" id="ARBA00022737"/>
    </source>
</evidence>
<feature type="signal peptide" evidence="3">
    <location>
        <begin position="1"/>
        <end position="20"/>
    </location>
</feature>
<dbReference type="InterPro" id="IPR000884">
    <property type="entry name" value="TSP1_rpt"/>
</dbReference>